<dbReference type="Gene3D" id="2.40.420.20">
    <property type="match status" value="1"/>
</dbReference>
<dbReference type="InterPro" id="IPR011053">
    <property type="entry name" value="Single_hybrid_motif"/>
</dbReference>
<dbReference type="InterPro" id="IPR058637">
    <property type="entry name" value="YknX-like_C"/>
</dbReference>
<dbReference type="Gene3D" id="1.10.287.470">
    <property type="entry name" value="Helix hairpin bin"/>
    <property type="match status" value="2"/>
</dbReference>
<feature type="domain" description="YbhG-like alpha-helical hairpin" evidence="3">
    <location>
        <begin position="98"/>
        <end position="220"/>
    </location>
</feature>
<dbReference type="Proteomes" id="UP000319432">
    <property type="component" value="Chromosome"/>
</dbReference>
<dbReference type="GO" id="GO:0015562">
    <property type="term" value="F:efflux transmembrane transporter activity"/>
    <property type="evidence" value="ECO:0007669"/>
    <property type="project" value="TreeGrafter"/>
</dbReference>
<dbReference type="InterPro" id="IPR059052">
    <property type="entry name" value="HH_YbhG-like"/>
</dbReference>
<dbReference type="AlphaFoldDB" id="A0A518V2H3"/>
<dbReference type="NCBIfam" id="TIGR01730">
    <property type="entry name" value="RND_mfp"/>
    <property type="match status" value="1"/>
</dbReference>
<reference evidence="6 7" key="1">
    <citation type="submission" date="2018-11" db="EMBL/GenBank/DDBJ databases">
        <title>Phylogenetic determinants of toxin gene distribution in genomes of Brevibacillus laterosporus.</title>
        <authorList>
            <person name="Glare T.R."/>
            <person name="Durrant A."/>
            <person name="Berry C."/>
            <person name="Palma L."/>
            <person name="Ormskirk M."/>
            <person name="Cox M.O."/>
        </authorList>
    </citation>
    <scope>NUCLEOTIDE SEQUENCE [LARGE SCALE GENOMIC DNA]</scope>
    <source>
        <strain evidence="6 7">1821L</strain>
    </source>
</reference>
<evidence type="ECO:0000256" key="1">
    <source>
        <dbReference type="ARBA" id="ARBA00009477"/>
    </source>
</evidence>
<dbReference type="EMBL" id="CP033464">
    <property type="protein sequence ID" value="QDX91184.1"/>
    <property type="molecule type" value="Genomic_DNA"/>
</dbReference>
<evidence type="ECO:0000259" key="5">
    <source>
        <dbReference type="Pfam" id="PF25989"/>
    </source>
</evidence>
<feature type="chain" id="PRO_5022862441" evidence="2">
    <location>
        <begin position="26"/>
        <end position="407"/>
    </location>
</feature>
<keyword evidence="2" id="KW-0732">Signal</keyword>
<gene>
    <name evidence="6" type="ORF">EEL30_01530</name>
</gene>
<dbReference type="Pfam" id="PF25989">
    <property type="entry name" value="YknX_C"/>
    <property type="match status" value="1"/>
</dbReference>
<accession>A0A518V2H3</accession>
<sequence length="407" mass="43232">MNKTQKGIAGTFAIMALLLGGCSNNSDNVTSNAPIVQTMKVVATTNSSGLMASGKIVPDQQVQVVSKLSGRIANVNVKEGDRVKKGAVLATLENDELVQQVRQAEAGIVASQAKLNDTKAGARKEDLDRLNSALQQAKVGWDVAQKSYDRMKALFDTGALPQADLDKASLALEQAKSGYEQTKAQLDLAKAGATSNSITALQADVTRQQAGLDLARTTLSNSAITSPIDGMIAIRNIEPGELAAPSIPLMTIVNMDTVVIKASVPQEQVNHLKKGETVQVVVNKDKKMEGTIDFISPVSDSNSTTFPVKIRVKNDGTLLAGMIAEVYFGKDASQVAVGVEIPKSSVIDQAGKKFVYKVDGNIVHMTPVEVTEKNTDWLYAKSGVTANDQIVTQPAKDLQDGSQVQVN</sequence>
<evidence type="ECO:0000259" key="4">
    <source>
        <dbReference type="Pfam" id="PF25954"/>
    </source>
</evidence>
<dbReference type="Pfam" id="PF25881">
    <property type="entry name" value="HH_YBHG"/>
    <property type="match status" value="1"/>
</dbReference>
<name>A0A518V2H3_BRELA</name>
<dbReference type="PANTHER" id="PTHR30469">
    <property type="entry name" value="MULTIDRUG RESISTANCE PROTEIN MDTA"/>
    <property type="match status" value="1"/>
</dbReference>
<evidence type="ECO:0000313" key="7">
    <source>
        <dbReference type="Proteomes" id="UP000319432"/>
    </source>
</evidence>
<feature type="signal peptide" evidence="2">
    <location>
        <begin position="1"/>
        <end position="25"/>
    </location>
</feature>
<dbReference type="PROSITE" id="PS51257">
    <property type="entry name" value="PROKAR_LIPOPROTEIN"/>
    <property type="match status" value="1"/>
</dbReference>
<dbReference type="SUPFAM" id="SSF51230">
    <property type="entry name" value="Single hybrid motif"/>
    <property type="match status" value="1"/>
</dbReference>
<dbReference type="Gene3D" id="2.40.50.100">
    <property type="match status" value="2"/>
</dbReference>
<evidence type="ECO:0000259" key="3">
    <source>
        <dbReference type="Pfam" id="PF25881"/>
    </source>
</evidence>
<feature type="domain" description="CusB-like beta-barrel" evidence="4">
    <location>
        <begin position="260"/>
        <end position="330"/>
    </location>
</feature>
<keyword evidence="7" id="KW-1185">Reference proteome</keyword>
<comment type="similarity">
    <text evidence="1">Belongs to the membrane fusion protein (MFP) (TC 8.A.1) family.</text>
</comment>
<feature type="domain" description="YknX-like C-terminal permuted SH3-like" evidence="5">
    <location>
        <begin position="339"/>
        <end position="406"/>
    </location>
</feature>
<organism evidence="6 7">
    <name type="scientific">Brevibacillus laterosporus</name>
    <name type="common">Bacillus laterosporus</name>
    <dbReference type="NCBI Taxonomy" id="1465"/>
    <lineage>
        <taxon>Bacteria</taxon>
        <taxon>Bacillati</taxon>
        <taxon>Bacillota</taxon>
        <taxon>Bacilli</taxon>
        <taxon>Bacillales</taxon>
        <taxon>Paenibacillaceae</taxon>
        <taxon>Brevibacillus</taxon>
    </lineage>
</organism>
<dbReference type="Gene3D" id="2.40.30.170">
    <property type="match status" value="1"/>
</dbReference>
<dbReference type="PANTHER" id="PTHR30469:SF15">
    <property type="entry name" value="HLYD FAMILY OF SECRETION PROTEINS"/>
    <property type="match status" value="1"/>
</dbReference>
<evidence type="ECO:0000313" key="6">
    <source>
        <dbReference type="EMBL" id="QDX91184.1"/>
    </source>
</evidence>
<evidence type="ECO:0000256" key="2">
    <source>
        <dbReference type="SAM" id="SignalP"/>
    </source>
</evidence>
<proteinExistence type="inferred from homology"/>
<dbReference type="GO" id="GO:1990281">
    <property type="term" value="C:efflux pump complex"/>
    <property type="evidence" value="ECO:0007669"/>
    <property type="project" value="TreeGrafter"/>
</dbReference>
<dbReference type="Pfam" id="PF25954">
    <property type="entry name" value="Beta-barrel_RND_2"/>
    <property type="match status" value="1"/>
</dbReference>
<dbReference type="SUPFAM" id="SSF111369">
    <property type="entry name" value="HlyD-like secretion proteins"/>
    <property type="match status" value="2"/>
</dbReference>
<dbReference type="InterPro" id="IPR006143">
    <property type="entry name" value="RND_pump_MFP"/>
</dbReference>
<protein>
    <submittedName>
        <fullName evidence="6">Efflux RND transporter periplasmic adaptor subunit</fullName>
    </submittedName>
</protein>
<dbReference type="OrthoDB" id="9810430at2"/>
<dbReference type="InterPro" id="IPR058792">
    <property type="entry name" value="Beta-barrel_RND_2"/>
</dbReference>